<reference evidence="2" key="2">
    <citation type="submission" date="2020-05" db="UniProtKB">
        <authorList>
            <consortium name="EnsemblMetazoa"/>
        </authorList>
    </citation>
    <scope>IDENTIFICATION</scope>
    <source>
        <strain evidence="2">maculatus3</strain>
    </source>
</reference>
<feature type="compositionally biased region" description="Low complexity" evidence="1">
    <location>
        <begin position="579"/>
        <end position="589"/>
    </location>
</feature>
<keyword evidence="3" id="KW-1185">Reference proteome</keyword>
<dbReference type="InterPro" id="IPR052440">
    <property type="entry name" value="Trans_Reg/Chrom_Remod"/>
</dbReference>
<proteinExistence type="predicted"/>
<feature type="region of interest" description="Disordered" evidence="1">
    <location>
        <begin position="388"/>
        <end position="445"/>
    </location>
</feature>
<dbReference type="VEuPathDB" id="VectorBase:AMAM010768"/>
<feature type="compositionally biased region" description="Polar residues" evidence="1">
    <location>
        <begin position="781"/>
        <end position="798"/>
    </location>
</feature>
<feature type="region of interest" description="Disordered" evidence="1">
    <location>
        <begin position="838"/>
        <end position="881"/>
    </location>
</feature>
<feature type="region of interest" description="Disordered" evidence="1">
    <location>
        <begin position="1"/>
        <end position="58"/>
    </location>
</feature>
<evidence type="ECO:0000313" key="3">
    <source>
        <dbReference type="Proteomes" id="UP000075901"/>
    </source>
</evidence>
<feature type="compositionally biased region" description="Low complexity" evidence="1">
    <location>
        <begin position="870"/>
        <end position="881"/>
    </location>
</feature>
<evidence type="ECO:0008006" key="4">
    <source>
        <dbReference type="Google" id="ProtNLM"/>
    </source>
</evidence>
<feature type="region of interest" description="Disordered" evidence="1">
    <location>
        <begin position="693"/>
        <end position="734"/>
    </location>
</feature>
<organism evidence="2 3">
    <name type="scientific">Anopheles maculatus</name>
    <dbReference type="NCBI Taxonomy" id="74869"/>
    <lineage>
        <taxon>Eukaryota</taxon>
        <taxon>Metazoa</taxon>
        <taxon>Ecdysozoa</taxon>
        <taxon>Arthropoda</taxon>
        <taxon>Hexapoda</taxon>
        <taxon>Insecta</taxon>
        <taxon>Pterygota</taxon>
        <taxon>Neoptera</taxon>
        <taxon>Endopterygota</taxon>
        <taxon>Diptera</taxon>
        <taxon>Nematocera</taxon>
        <taxon>Culicoidea</taxon>
        <taxon>Culicidae</taxon>
        <taxon>Anophelinae</taxon>
        <taxon>Anopheles</taxon>
        <taxon>Anopheles maculatus group</taxon>
    </lineage>
</organism>
<feature type="compositionally biased region" description="Polar residues" evidence="1">
    <location>
        <begin position="149"/>
        <end position="169"/>
    </location>
</feature>
<feature type="region of interest" description="Disordered" evidence="1">
    <location>
        <begin position="649"/>
        <end position="679"/>
    </location>
</feature>
<dbReference type="PANTHER" id="PTHR14955:SF4">
    <property type="entry name" value="PHD-TYPE DOMAIN-CONTAINING PROTEIN"/>
    <property type="match status" value="1"/>
</dbReference>
<feature type="compositionally biased region" description="Polar residues" evidence="1">
    <location>
        <begin position="132"/>
        <end position="141"/>
    </location>
</feature>
<reference evidence="3" key="1">
    <citation type="submission" date="2013-09" db="EMBL/GenBank/DDBJ databases">
        <title>The Genome Sequence of Anopheles maculatus species B.</title>
        <authorList>
            <consortium name="The Broad Institute Genomics Platform"/>
            <person name="Neafsey D.E."/>
            <person name="Besansky N."/>
            <person name="Howell P."/>
            <person name="Walton C."/>
            <person name="Young S.K."/>
            <person name="Zeng Q."/>
            <person name="Gargeya S."/>
            <person name="Fitzgerald M."/>
            <person name="Haas B."/>
            <person name="Abouelleil A."/>
            <person name="Allen A.W."/>
            <person name="Alvarado L."/>
            <person name="Arachchi H.M."/>
            <person name="Berlin A.M."/>
            <person name="Chapman S.B."/>
            <person name="Gainer-Dewar J."/>
            <person name="Goldberg J."/>
            <person name="Griggs A."/>
            <person name="Gujja S."/>
            <person name="Hansen M."/>
            <person name="Howarth C."/>
            <person name="Imamovic A."/>
            <person name="Ireland A."/>
            <person name="Larimer J."/>
            <person name="McCowan C."/>
            <person name="Murphy C."/>
            <person name="Pearson M."/>
            <person name="Poon T.W."/>
            <person name="Priest M."/>
            <person name="Roberts A."/>
            <person name="Saif S."/>
            <person name="Shea T."/>
            <person name="Sisk P."/>
            <person name="Sykes S."/>
            <person name="Wortman J."/>
            <person name="Nusbaum C."/>
            <person name="Birren B."/>
        </authorList>
    </citation>
    <scope>NUCLEOTIDE SEQUENCE [LARGE SCALE GENOMIC DNA]</scope>
    <source>
        <strain evidence="3">maculatus3</strain>
    </source>
</reference>
<feature type="region of interest" description="Disordered" evidence="1">
    <location>
        <begin position="754"/>
        <end position="825"/>
    </location>
</feature>
<dbReference type="EnsemblMetazoa" id="AMAM010768-RA">
    <property type="protein sequence ID" value="AMAM010768-PA"/>
    <property type="gene ID" value="AMAM010768"/>
</dbReference>
<dbReference type="AlphaFoldDB" id="A0A182SPD2"/>
<dbReference type="Proteomes" id="UP000075901">
    <property type="component" value="Unassembled WGS sequence"/>
</dbReference>
<feature type="compositionally biased region" description="Polar residues" evidence="1">
    <location>
        <begin position="13"/>
        <end position="22"/>
    </location>
</feature>
<evidence type="ECO:0000313" key="2">
    <source>
        <dbReference type="EnsemblMetazoa" id="AMAM010768-PA"/>
    </source>
</evidence>
<protein>
    <recommendedName>
        <fullName evidence="4">PHD-type domain-containing protein</fullName>
    </recommendedName>
</protein>
<feature type="compositionally biased region" description="Low complexity" evidence="1">
    <location>
        <begin position="408"/>
        <end position="425"/>
    </location>
</feature>
<name>A0A182SPD2_9DIPT</name>
<dbReference type="GO" id="GO:0006357">
    <property type="term" value="P:regulation of transcription by RNA polymerase II"/>
    <property type="evidence" value="ECO:0007669"/>
    <property type="project" value="TreeGrafter"/>
</dbReference>
<sequence length="1056" mass="110011">MSGHNPPHGRLGQPNSTWNPLQVPSYVPRQPQLAHMSSERSMARSPLTWPTPPTTHQDKVYNLMTGNLMNNLEMNPLLQGYGRNVGMPLGSVDLSLSSASRSTPSPKGVHNNIQTAATSAHSSHTSSSSTTLPSNIPTSGIHSMAGTDSGLSGSNHQPRTSVPSSGGVIQSTTVAALKERMQGTGGGMPSSGVGSTSSSFGMTNAINDGSNSTMGANIVRGGNGFGAGLSNRTANDLAALVSGGLFVKDAKQINSEMESKNGRDCFSHLSCTDSADLVKEFVLQTMHCNALSVSPKRTSPARASAQSGLSPSRSRSPPLNLLLGPSAIDGKLDCLNSAFPLPSNSAASVPLSLSSESTAPAASMDATDVATVTARALGSLLAGTAASELGTGASTPCPINPSASPTGNSMASSEDSVDSSNSRSNNARRRRKPEKTNKMNAAFPLEDGKPLFPVAKPADGGIIGMDELDSLRSNHTARNDITALAIEGINALSHSLSGTRCDLSQSQPPLVVGPDSNASGHSTPHDIFLPLHAQRKPLTDMTPQDQQQKLLLETLIQSNMNNNGTGAVGTGLQTPSAAASATASGAASGETGPIGMDELHQQGATDCETIEKIAAMVSSTNALATKLLLDKVTESTTDNGIMSCNGPVGGQPATNVHEHDENNGHKGAKKANASDSSYEEVENKLEEMFAGIEEQPGNGVESNVQKVSPKAGESRGPNAATVAPIDHGQTTSLSDGDVMKQLSNDLLAAQCETTNHPVGGNAARTSNGSGKKPLTPAQKRSIGSKTAAQSGESIITSTPAPAKRKRGPKKKSNAHGKPPSFMEPEGHALLGLKALSNKTKGKAGKAGCTGKKGSKGAKGKGSKRLDRESSAGASWAAGGGAAAATSIEPNGKYKYGPYVQVKADGCHTVINAPLNEEDSDKTQHKTKKFGNSLSSSERSKIRGLHVSTLSTKYDADTTDTSWMCVFCKTGPHQFRLGDLFGPYIISTASSEYEQSQLDVDYFSLRRTRDDLESNQAKQKRTAEKLKEQQQSGVSNFISFHIYTVCLFALGYRKKIL</sequence>
<feature type="compositionally biased region" description="Low complexity" evidence="1">
    <location>
        <begin position="307"/>
        <end position="322"/>
    </location>
</feature>
<feature type="region of interest" description="Disordered" evidence="1">
    <location>
        <begin position="293"/>
        <end position="322"/>
    </location>
</feature>
<feature type="compositionally biased region" description="Basic residues" evidence="1">
    <location>
        <begin position="852"/>
        <end position="862"/>
    </location>
</feature>
<feature type="compositionally biased region" description="Low complexity" evidence="1">
    <location>
        <begin position="116"/>
        <end position="131"/>
    </location>
</feature>
<feature type="region of interest" description="Disordered" evidence="1">
    <location>
        <begin position="116"/>
        <end position="169"/>
    </location>
</feature>
<feature type="region of interest" description="Disordered" evidence="1">
    <location>
        <begin position="579"/>
        <end position="598"/>
    </location>
</feature>
<dbReference type="GO" id="GO:0005634">
    <property type="term" value="C:nucleus"/>
    <property type="evidence" value="ECO:0007669"/>
    <property type="project" value="TreeGrafter"/>
</dbReference>
<evidence type="ECO:0000256" key="1">
    <source>
        <dbReference type="SAM" id="MobiDB-lite"/>
    </source>
</evidence>
<feature type="compositionally biased region" description="Basic residues" evidence="1">
    <location>
        <begin position="802"/>
        <end position="814"/>
    </location>
</feature>
<accession>A0A182SPD2</accession>
<dbReference type="PANTHER" id="PTHR14955">
    <property type="entry name" value="RETINOIC ACID INDUCED 1/TRANSCRIPTION FACTOR 20"/>
    <property type="match status" value="1"/>
</dbReference>